<keyword evidence="2" id="KW-1185">Reference proteome</keyword>
<geneLocation type="plasmid" evidence="2">
    <name>pSTJ003</name>
</geneLocation>
<reference evidence="2" key="1">
    <citation type="journal article" date="2016" name="Environ. Microbiol.">
        <title>The complete genome of a viable archaeum isolated from 123-million-year-old rock salt.</title>
        <authorList>
            <person name="Jaakkola S.T."/>
            <person name="Pfeiffer F."/>
            <person name="Ravantti J.J."/>
            <person name="Guo Q."/>
            <person name="Liu Y."/>
            <person name="Chen X."/>
            <person name="Ma H."/>
            <person name="Yang C."/>
            <person name="Oksanen H.M."/>
            <person name="Bamford D.H."/>
        </authorList>
    </citation>
    <scope>NUCLEOTIDE SEQUENCE</scope>
    <source>
        <strain evidence="2">JI20-1</strain>
        <plasmid evidence="2">Plasmid pSTJ003</plasmid>
    </source>
</reference>
<accession>A0A0U5HAS2</accession>
<organism evidence="1 2">
    <name type="scientific">Halobacterium hubeiense</name>
    <dbReference type="NCBI Taxonomy" id="1407499"/>
    <lineage>
        <taxon>Archaea</taxon>
        <taxon>Methanobacteriati</taxon>
        <taxon>Methanobacteriota</taxon>
        <taxon>Stenosarchaea group</taxon>
        <taxon>Halobacteria</taxon>
        <taxon>Halobacteriales</taxon>
        <taxon>Halobacteriaceae</taxon>
        <taxon>Halobacterium</taxon>
    </lineage>
</organism>
<evidence type="ECO:0000313" key="2">
    <source>
        <dbReference type="Proteomes" id="UP000066737"/>
    </source>
</evidence>
<protein>
    <submittedName>
        <fullName evidence="1">Uncharacterized protein</fullName>
    </submittedName>
</protein>
<evidence type="ECO:0000313" key="1">
    <source>
        <dbReference type="EMBL" id="CQH64914.1"/>
    </source>
</evidence>
<dbReference type="KEGG" id="hhb:Hhub_6025"/>
<dbReference type="Proteomes" id="UP000066737">
    <property type="component" value="Plasmid pSTJ003"/>
</dbReference>
<dbReference type="AlphaFoldDB" id="A0A0U5HAS2"/>
<proteinExistence type="predicted"/>
<name>A0A0U5HAS2_9EURY</name>
<dbReference type="EMBL" id="LN831305">
    <property type="protein sequence ID" value="CQH64914.1"/>
    <property type="molecule type" value="Genomic_DNA"/>
</dbReference>
<gene>
    <name evidence="1" type="ORF">HHUB_6025</name>
</gene>
<sequence length="46" mass="5197">MILKKEFGHPLRTDCVLGRVSGNTDEAEPTEFWISENSLEGLHLLI</sequence>